<dbReference type="Gene3D" id="3.90.79.10">
    <property type="entry name" value="Nucleoside Triphosphate Pyrophosphohydrolase"/>
    <property type="match status" value="1"/>
</dbReference>
<dbReference type="InterPro" id="IPR000086">
    <property type="entry name" value="NUDIX_hydrolase_dom"/>
</dbReference>
<dbReference type="Proteomes" id="UP000320496">
    <property type="component" value="Chromosome"/>
</dbReference>
<name>A0A517Z171_9PLAN</name>
<dbReference type="CDD" id="cd03424">
    <property type="entry name" value="NUDIX_ADPRase_Nudt5_UGPPase_Nudt14"/>
    <property type="match status" value="1"/>
</dbReference>
<dbReference type="AlphaFoldDB" id="A0A517Z171"/>
<dbReference type="PROSITE" id="PS51462">
    <property type="entry name" value="NUDIX"/>
    <property type="match status" value="1"/>
</dbReference>
<dbReference type="SUPFAM" id="SSF55811">
    <property type="entry name" value="Nudix"/>
    <property type="match status" value="1"/>
</dbReference>
<proteinExistence type="inferred from homology"/>
<gene>
    <name evidence="9" type="primary">nudF</name>
    <name evidence="9" type="ORF">Mal4_05110</name>
</gene>
<keyword evidence="10" id="KW-1185">Reference proteome</keyword>
<evidence type="ECO:0000256" key="6">
    <source>
        <dbReference type="ARBA" id="ARBA00032162"/>
    </source>
</evidence>
<dbReference type="OrthoDB" id="9794310at2"/>
<dbReference type="GO" id="GO:0016787">
    <property type="term" value="F:hydrolase activity"/>
    <property type="evidence" value="ECO:0007669"/>
    <property type="project" value="UniProtKB-KW"/>
</dbReference>
<dbReference type="GO" id="GO:0006753">
    <property type="term" value="P:nucleoside phosphate metabolic process"/>
    <property type="evidence" value="ECO:0007669"/>
    <property type="project" value="TreeGrafter"/>
</dbReference>
<reference evidence="9 10" key="1">
    <citation type="submission" date="2019-02" db="EMBL/GenBank/DDBJ databases">
        <title>Deep-cultivation of Planctomycetes and their phenomic and genomic characterization uncovers novel biology.</title>
        <authorList>
            <person name="Wiegand S."/>
            <person name="Jogler M."/>
            <person name="Boedeker C."/>
            <person name="Pinto D."/>
            <person name="Vollmers J."/>
            <person name="Rivas-Marin E."/>
            <person name="Kohn T."/>
            <person name="Peeters S.H."/>
            <person name="Heuer A."/>
            <person name="Rast P."/>
            <person name="Oberbeckmann S."/>
            <person name="Bunk B."/>
            <person name="Jeske O."/>
            <person name="Meyerdierks A."/>
            <person name="Storesund J.E."/>
            <person name="Kallscheuer N."/>
            <person name="Luecker S."/>
            <person name="Lage O.M."/>
            <person name="Pohl T."/>
            <person name="Merkel B.J."/>
            <person name="Hornburger P."/>
            <person name="Mueller R.-W."/>
            <person name="Bruemmer F."/>
            <person name="Labrenz M."/>
            <person name="Spormann A.M."/>
            <person name="Op den Camp H."/>
            <person name="Overmann J."/>
            <person name="Amann R."/>
            <person name="Jetten M.S.M."/>
            <person name="Mascher T."/>
            <person name="Medema M.H."/>
            <person name="Devos D.P."/>
            <person name="Kaster A.-K."/>
            <person name="Ovreas L."/>
            <person name="Rohde M."/>
            <person name="Galperin M.Y."/>
            <person name="Jogler C."/>
        </authorList>
    </citation>
    <scope>NUCLEOTIDE SEQUENCE [LARGE SCALE GENOMIC DNA]</scope>
    <source>
        <strain evidence="9 10">Mal4</strain>
    </source>
</reference>
<dbReference type="PANTHER" id="PTHR11839">
    <property type="entry name" value="UDP/ADP-SUGAR PYROPHOSPHATASE"/>
    <property type="match status" value="1"/>
</dbReference>
<dbReference type="KEGG" id="mri:Mal4_05110"/>
<evidence type="ECO:0000256" key="3">
    <source>
        <dbReference type="ARBA" id="ARBA00007275"/>
    </source>
</evidence>
<dbReference type="EMBL" id="CP036275">
    <property type="protein sequence ID" value="QDU36227.1"/>
    <property type="molecule type" value="Genomic_DNA"/>
</dbReference>
<evidence type="ECO:0000256" key="5">
    <source>
        <dbReference type="ARBA" id="ARBA00022801"/>
    </source>
</evidence>
<dbReference type="RefSeq" id="WP_145366913.1">
    <property type="nucleotide sequence ID" value="NZ_CP036275.1"/>
</dbReference>
<evidence type="ECO:0000313" key="9">
    <source>
        <dbReference type="EMBL" id="QDU36227.1"/>
    </source>
</evidence>
<evidence type="ECO:0000256" key="1">
    <source>
        <dbReference type="ARBA" id="ARBA00000847"/>
    </source>
</evidence>
<feature type="domain" description="Nudix hydrolase" evidence="8">
    <location>
        <begin position="34"/>
        <end position="178"/>
    </location>
</feature>
<protein>
    <recommendedName>
        <fullName evidence="4">GDP-mannose pyrophosphatase</fullName>
    </recommendedName>
    <alternativeName>
        <fullName evidence="6">GDP-mannose hydrolase</fullName>
    </alternativeName>
    <alternativeName>
        <fullName evidence="7">GDPMK</fullName>
    </alternativeName>
</protein>
<accession>A0A517Z171</accession>
<organism evidence="9 10">
    <name type="scientific">Maioricimonas rarisocia</name>
    <dbReference type="NCBI Taxonomy" id="2528026"/>
    <lineage>
        <taxon>Bacteria</taxon>
        <taxon>Pseudomonadati</taxon>
        <taxon>Planctomycetota</taxon>
        <taxon>Planctomycetia</taxon>
        <taxon>Planctomycetales</taxon>
        <taxon>Planctomycetaceae</taxon>
        <taxon>Maioricimonas</taxon>
    </lineage>
</organism>
<dbReference type="PANTHER" id="PTHR11839:SF18">
    <property type="entry name" value="NUDIX HYDROLASE DOMAIN-CONTAINING PROTEIN"/>
    <property type="match status" value="1"/>
</dbReference>
<evidence type="ECO:0000256" key="4">
    <source>
        <dbReference type="ARBA" id="ARBA00016377"/>
    </source>
</evidence>
<comment type="similarity">
    <text evidence="3">Belongs to the Nudix hydrolase family. NudK subfamily.</text>
</comment>
<keyword evidence="5 9" id="KW-0378">Hydrolase</keyword>
<evidence type="ECO:0000256" key="7">
    <source>
        <dbReference type="ARBA" id="ARBA00032272"/>
    </source>
</evidence>
<dbReference type="Pfam" id="PF00293">
    <property type="entry name" value="NUDIX"/>
    <property type="match status" value="1"/>
</dbReference>
<evidence type="ECO:0000313" key="10">
    <source>
        <dbReference type="Proteomes" id="UP000320496"/>
    </source>
</evidence>
<dbReference type="GO" id="GO:0019693">
    <property type="term" value="P:ribose phosphate metabolic process"/>
    <property type="evidence" value="ECO:0007669"/>
    <property type="project" value="TreeGrafter"/>
</dbReference>
<evidence type="ECO:0000259" key="8">
    <source>
        <dbReference type="PROSITE" id="PS51462"/>
    </source>
</evidence>
<dbReference type="GO" id="GO:0005829">
    <property type="term" value="C:cytosol"/>
    <property type="evidence" value="ECO:0007669"/>
    <property type="project" value="TreeGrafter"/>
</dbReference>
<sequence>MAAESGQQGERKILAEGKFLRLVHDNGWEFAERVNSSGVVAVVATTDAGEIVITEQYRPAVRQNVIDLPAGLAGDIEGEEDEALSRAAERELLEETGFESDGMTELFTGPPSAGMSSEQVTFFRAGRITRVHDGGGDHSEDITVHLVPVADAWDWLTEKAGPERSIDPKVFCGLYFAR</sequence>
<dbReference type="InterPro" id="IPR015797">
    <property type="entry name" value="NUDIX_hydrolase-like_dom_sf"/>
</dbReference>
<comment type="catalytic activity">
    <reaction evidence="1">
        <text>GDP-alpha-D-mannose + H2O = alpha-D-mannose 1-phosphate + GMP + 2 H(+)</text>
        <dbReference type="Rhea" id="RHEA:27978"/>
        <dbReference type="ChEBI" id="CHEBI:15377"/>
        <dbReference type="ChEBI" id="CHEBI:15378"/>
        <dbReference type="ChEBI" id="CHEBI:57527"/>
        <dbReference type="ChEBI" id="CHEBI:58115"/>
        <dbReference type="ChEBI" id="CHEBI:58409"/>
    </reaction>
</comment>
<comment type="cofactor">
    <cofactor evidence="2">
        <name>Mg(2+)</name>
        <dbReference type="ChEBI" id="CHEBI:18420"/>
    </cofactor>
</comment>
<evidence type="ECO:0000256" key="2">
    <source>
        <dbReference type="ARBA" id="ARBA00001946"/>
    </source>
</evidence>